<evidence type="ECO:0000256" key="2">
    <source>
        <dbReference type="ARBA" id="ARBA00022729"/>
    </source>
</evidence>
<dbReference type="InterPro" id="IPR001139">
    <property type="entry name" value="Glyco_hydro_30"/>
</dbReference>
<feature type="domain" description="Glycosyl hydrolase family 30 TIM-barrel" evidence="5">
    <location>
        <begin position="83"/>
        <end position="367"/>
    </location>
</feature>
<dbReference type="Gene3D" id="3.20.20.80">
    <property type="entry name" value="Glycosidases"/>
    <property type="match status" value="1"/>
</dbReference>
<sequence>MTGPLACIVLLCCWGLSVFTGCSGKNGQNGENGKPGSPNITAKGVTTAASGKRWANVDVEVSAGRARSPQVTLATDSVSRWPIVGYGGAVTEGNFLNLREAQINDIVDAYFDPAGLDYNVVRLPIHATANGYVFDNVSDDFELKYFDYNLTGDRTSGKMNMIEKILKKKRDVKILGSVWTPPSWMKLGDHSMDGSDDPCLKRDPRYHEVWAKYLVTWVDAYERLGVPIWAITQQNEPQNYFTQSWGTCIFEPEAQLAFIRDHLGPAMKAANKSTKLFFNDDDKNFLPDVAKLILEDEVAAGFVDGAAVHWYTMDQYAALKDYKEKYLDKYTLISTEATNGDPTTAEYYKTDWDRAMHYAHGTIVDFFHGGSTVFLDWVMTGTENLITVNKEDGTIA</sequence>
<dbReference type="AlphaFoldDB" id="A0A7J6STB1"/>
<feature type="signal peptide" evidence="4">
    <location>
        <begin position="1"/>
        <end position="24"/>
    </location>
</feature>
<name>A0A7J6STB1_PEROL</name>
<dbReference type="PRINTS" id="PR00843">
    <property type="entry name" value="GLHYDRLASE30"/>
</dbReference>
<dbReference type="OMA" id="IPYMQMA"/>
<evidence type="ECO:0000256" key="3">
    <source>
        <dbReference type="ARBA" id="ARBA00022801"/>
    </source>
</evidence>
<feature type="chain" id="PRO_5029583412" description="Glycosyl hydrolase family 30 TIM-barrel domain-containing protein" evidence="4">
    <location>
        <begin position="25"/>
        <end position="396"/>
    </location>
</feature>
<evidence type="ECO:0000256" key="1">
    <source>
        <dbReference type="ARBA" id="ARBA00005382"/>
    </source>
</evidence>
<gene>
    <name evidence="6" type="ORF">FOZ63_028985</name>
</gene>
<dbReference type="EMBL" id="JABANO010016322">
    <property type="protein sequence ID" value="KAF4735380.1"/>
    <property type="molecule type" value="Genomic_DNA"/>
</dbReference>
<dbReference type="GO" id="GO:0006680">
    <property type="term" value="P:glucosylceramide catabolic process"/>
    <property type="evidence" value="ECO:0007669"/>
    <property type="project" value="TreeGrafter"/>
</dbReference>
<dbReference type="GO" id="GO:0016020">
    <property type="term" value="C:membrane"/>
    <property type="evidence" value="ECO:0007669"/>
    <property type="project" value="GOC"/>
</dbReference>
<evidence type="ECO:0000259" key="5">
    <source>
        <dbReference type="Pfam" id="PF02055"/>
    </source>
</evidence>
<organism evidence="6 7">
    <name type="scientific">Perkinsus olseni</name>
    <name type="common">Perkinsus atlanticus</name>
    <dbReference type="NCBI Taxonomy" id="32597"/>
    <lineage>
        <taxon>Eukaryota</taxon>
        <taxon>Sar</taxon>
        <taxon>Alveolata</taxon>
        <taxon>Perkinsozoa</taxon>
        <taxon>Perkinsea</taxon>
        <taxon>Perkinsida</taxon>
        <taxon>Perkinsidae</taxon>
        <taxon>Perkinsus</taxon>
    </lineage>
</organism>
<dbReference type="Proteomes" id="UP000553632">
    <property type="component" value="Unassembled WGS sequence"/>
</dbReference>
<accession>A0A7J6STB1</accession>
<comment type="caution">
    <text evidence="6">The sequence shown here is derived from an EMBL/GenBank/DDBJ whole genome shotgun (WGS) entry which is preliminary data.</text>
</comment>
<comment type="similarity">
    <text evidence="1">Belongs to the glycosyl hydrolase 30 family.</text>
</comment>
<dbReference type="PANTHER" id="PTHR11069:SF23">
    <property type="entry name" value="LYSOSOMAL ACID GLUCOSYLCERAMIDASE"/>
    <property type="match status" value="1"/>
</dbReference>
<protein>
    <recommendedName>
        <fullName evidence="5">Glycosyl hydrolase family 30 TIM-barrel domain-containing protein</fullName>
    </recommendedName>
</protein>
<proteinExistence type="inferred from homology"/>
<evidence type="ECO:0000256" key="4">
    <source>
        <dbReference type="SAM" id="SignalP"/>
    </source>
</evidence>
<keyword evidence="2 4" id="KW-0732">Signal</keyword>
<keyword evidence="3" id="KW-0378">Hydrolase</keyword>
<evidence type="ECO:0000313" key="7">
    <source>
        <dbReference type="Proteomes" id="UP000553632"/>
    </source>
</evidence>
<dbReference type="Pfam" id="PF02055">
    <property type="entry name" value="Glyco_hydro_30"/>
    <property type="match status" value="1"/>
</dbReference>
<evidence type="ECO:0000313" key="6">
    <source>
        <dbReference type="EMBL" id="KAF4735380.1"/>
    </source>
</evidence>
<feature type="non-terminal residue" evidence="6">
    <location>
        <position position="396"/>
    </location>
</feature>
<keyword evidence="7" id="KW-1185">Reference proteome</keyword>
<reference evidence="6 7" key="1">
    <citation type="submission" date="2020-04" db="EMBL/GenBank/DDBJ databases">
        <title>Perkinsus olseni comparative genomics.</title>
        <authorList>
            <person name="Bogema D.R."/>
        </authorList>
    </citation>
    <scope>NUCLEOTIDE SEQUENCE [LARGE SCALE GENOMIC DNA]</scope>
    <source>
        <strain evidence="6 7">ATCC PRA-207</strain>
    </source>
</reference>
<dbReference type="PANTHER" id="PTHR11069">
    <property type="entry name" value="GLUCOSYLCERAMIDASE"/>
    <property type="match status" value="1"/>
</dbReference>
<dbReference type="InterPro" id="IPR033453">
    <property type="entry name" value="Glyco_hydro_30_TIM-barrel"/>
</dbReference>
<dbReference type="SUPFAM" id="SSF51445">
    <property type="entry name" value="(Trans)glycosidases"/>
    <property type="match status" value="1"/>
</dbReference>
<dbReference type="InterPro" id="IPR017853">
    <property type="entry name" value="GH"/>
</dbReference>
<dbReference type="GO" id="GO:0004348">
    <property type="term" value="F:glucosylceramidase activity"/>
    <property type="evidence" value="ECO:0007669"/>
    <property type="project" value="InterPro"/>
</dbReference>